<comment type="similarity">
    <text evidence="2 7 8">Belongs to the NDK family.</text>
</comment>
<dbReference type="AlphaFoldDB" id="D2K926"/>
<dbReference type="PRINTS" id="PR01243">
    <property type="entry name" value="NUCDPKINASE"/>
</dbReference>
<comment type="cofactor">
    <cofactor evidence="1">
        <name>Mg(2+)</name>
        <dbReference type="ChEBI" id="CHEBI:18420"/>
    </cofactor>
</comment>
<evidence type="ECO:0000256" key="2">
    <source>
        <dbReference type="ARBA" id="ARBA00008142"/>
    </source>
</evidence>
<keyword evidence="6 9" id="KW-0067">ATP-binding</keyword>
<evidence type="ECO:0000256" key="4">
    <source>
        <dbReference type="ARBA" id="ARBA00022741"/>
    </source>
</evidence>
<reference evidence="11" key="1">
    <citation type="submission" date="2009-11" db="EMBL/GenBank/DDBJ databases">
        <title>Novel genes involved in intestinal regeneration.</title>
        <authorList>
            <person name="Ortiz-Pineda P.A."/>
        </authorList>
    </citation>
    <scope>NUCLEOTIDE SEQUENCE</scope>
    <source>
        <tissue evidence="11">Regenerated intestine at 3 days post evisceration</tissue>
    </source>
</reference>
<evidence type="ECO:0000256" key="3">
    <source>
        <dbReference type="ARBA" id="ARBA00022679"/>
    </source>
</evidence>
<dbReference type="GO" id="GO:0006228">
    <property type="term" value="P:UTP biosynthetic process"/>
    <property type="evidence" value="ECO:0007669"/>
    <property type="project" value="InterPro"/>
</dbReference>
<dbReference type="GO" id="GO:0005524">
    <property type="term" value="F:ATP binding"/>
    <property type="evidence" value="ECO:0007669"/>
    <property type="project" value="UniProtKB-KW"/>
</dbReference>
<name>D2K926_HOLGL</name>
<comment type="catalytic activity">
    <reaction evidence="9">
        <text>a 2'-deoxyribonucleoside 5'-diphosphate + ATP = a 2'-deoxyribonucleoside 5'-triphosphate + ADP</text>
        <dbReference type="Rhea" id="RHEA:44640"/>
        <dbReference type="ChEBI" id="CHEBI:30616"/>
        <dbReference type="ChEBI" id="CHEBI:61560"/>
        <dbReference type="ChEBI" id="CHEBI:73316"/>
        <dbReference type="ChEBI" id="CHEBI:456216"/>
        <dbReference type="EC" id="2.7.4.6"/>
    </reaction>
</comment>
<keyword evidence="5 9" id="KW-0418">Kinase</keyword>
<dbReference type="EMBL" id="GU191017">
    <property type="protein sequence ID" value="ACZ73831.1"/>
    <property type="molecule type" value="mRNA"/>
</dbReference>
<evidence type="ECO:0000256" key="8">
    <source>
        <dbReference type="RuleBase" id="RU004011"/>
    </source>
</evidence>
<evidence type="ECO:0000256" key="7">
    <source>
        <dbReference type="PROSITE-ProRule" id="PRU00706"/>
    </source>
</evidence>
<dbReference type="SMART" id="SM00562">
    <property type="entry name" value="NDK"/>
    <property type="match status" value="1"/>
</dbReference>
<accession>D2K926</accession>
<feature type="binding site" evidence="7">
    <location>
        <position position="128"/>
    </location>
    <ligand>
        <name>ATP</name>
        <dbReference type="ChEBI" id="CHEBI:30616"/>
    </ligand>
</feature>
<evidence type="ECO:0000256" key="6">
    <source>
        <dbReference type="ARBA" id="ARBA00022840"/>
    </source>
</evidence>
<dbReference type="SUPFAM" id="SSF54919">
    <property type="entry name" value="Nucleoside diphosphate kinase, NDK"/>
    <property type="match status" value="1"/>
</dbReference>
<keyword evidence="4 9" id="KW-0547">Nucleotide-binding</keyword>
<evidence type="ECO:0000259" key="10">
    <source>
        <dbReference type="SMART" id="SM00562"/>
    </source>
</evidence>
<evidence type="ECO:0000313" key="11">
    <source>
        <dbReference type="EMBL" id="ACZ73831.1"/>
    </source>
</evidence>
<dbReference type="EC" id="2.7.4.6" evidence="9"/>
<dbReference type="Pfam" id="PF00334">
    <property type="entry name" value="NDK"/>
    <property type="match status" value="1"/>
</dbReference>
<dbReference type="InterPro" id="IPR036850">
    <property type="entry name" value="NDK-like_dom_sf"/>
</dbReference>
<feature type="binding site" evidence="7">
    <location>
        <position position="100"/>
    </location>
    <ligand>
        <name>ATP</name>
        <dbReference type="ChEBI" id="CHEBI:30616"/>
    </ligand>
</feature>
<dbReference type="Gene3D" id="3.30.70.141">
    <property type="entry name" value="Nucleoside diphosphate kinase-like domain"/>
    <property type="match status" value="1"/>
</dbReference>
<feature type="binding site" evidence="7">
    <location>
        <position position="155"/>
    </location>
    <ligand>
        <name>ATP</name>
        <dbReference type="ChEBI" id="CHEBI:30616"/>
    </ligand>
</feature>
<keyword evidence="3 9" id="KW-0808">Transferase</keyword>
<dbReference type="NCBIfam" id="NF001908">
    <property type="entry name" value="PRK00668.1"/>
    <property type="match status" value="1"/>
</dbReference>
<dbReference type="FunFam" id="3.30.70.141:FF:000002">
    <property type="entry name" value="Nucleoside diphosphate kinase"/>
    <property type="match status" value="1"/>
</dbReference>
<dbReference type="PANTHER" id="PTHR11349">
    <property type="entry name" value="NUCLEOSIDE DIPHOSPHATE KINASE"/>
    <property type="match status" value="1"/>
</dbReference>
<dbReference type="CDD" id="cd04413">
    <property type="entry name" value="NDPk_I"/>
    <property type="match status" value="1"/>
</dbReference>
<feature type="active site" description="Pros-phosphohistidine intermediate" evidence="7">
    <location>
        <position position="158"/>
    </location>
</feature>
<feature type="binding site" evidence="7">
    <location>
        <position position="52"/>
    </location>
    <ligand>
        <name>ATP</name>
        <dbReference type="ChEBI" id="CHEBI:30616"/>
    </ligand>
</feature>
<dbReference type="GO" id="GO:0006183">
    <property type="term" value="P:GTP biosynthetic process"/>
    <property type="evidence" value="ECO:0007669"/>
    <property type="project" value="InterPro"/>
</dbReference>
<dbReference type="InterPro" id="IPR001564">
    <property type="entry name" value="Nucleoside_diP_kinase"/>
</dbReference>
<protein>
    <recommendedName>
        <fullName evidence="9">Nucleoside diphosphate kinase</fullName>
        <ecNumber evidence="9">2.7.4.6</ecNumber>
    </recommendedName>
</protein>
<sequence>MHHNRFHPFAAFIHLAEDHVALCLLHFCPSYLLSFGEKMAEPRKERTFLMVKVDGVQRGIIGEVISRFEKRGFKLVAAKLTQATEDFIKKHYEDLSDKPFYGKLCTFASSGPVFAMVWEGLKAVSTGRKMLGETDPLKSAPGTIRGDLCIEIGRNIVHGSDSVESAEKEIALWFKDEELCDWNPTSQAWIYE</sequence>
<dbReference type="GO" id="GO:0004550">
    <property type="term" value="F:nucleoside diphosphate kinase activity"/>
    <property type="evidence" value="ECO:0007669"/>
    <property type="project" value="UniProtKB-EC"/>
</dbReference>
<dbReference type="InterPro" id="IPR034907">
    <property type="entry name" value="NDK-like_dom"/>
</dbReference>
<feature type="binding site" evidence="7">
    <location>
        <position position="145"/>
    </location>
    <ligand>
        <name>ATP</name>
        <dbReference type="ChEBI" id="CHEBI:30616"/>
    </ligand>
</feature>
<feature type="domain" description="Nucleoside diphosphate kinase-like" evidence="10">
    <location>
        <begin position="44"/>
        <end position="181"/>
    </location>
</feature>
<dbReference type="GO" id="GO:0006241">
    <property type="term" value="P:CTP biosynthetic process"/>
    <property type="evidence" value="ECO:0007669"/>
    <property type="project" value="InterPro"/>
</dbReference>
<evidence type="ECO:0000256" key="1">
    <source>
        <dbReference type="ARBA" id="ARBA00001946"/>
    </source>
</evidence>
<organism evidence="11">
    <name type="scientific">Holothuria glaberrima</name>
    <name type="common">Brown rock sea cucumber</name>
    <dbReference type="NCBI Taxonomy" id="31192"/>
    <lineage>
        <taxon>Eukaryota</taxon>
        <taxon>Metazoa</taxon>
        <taxon>Echinodermata</taxon>
        <taxon>Eleutherozoa</taxon>
        <taxon>Echinozoa</taxon>
        <taxon>Holothuroidea</taxon>
        <taxon>Aspidochirotacea</taxon>
        <taxon>Aspidochirotida</taxon>
        <taxon>Holothuriidae</taxon>
        <taxon>Holothuria</taxon>
    </lineage>
</organism>
<dbReference type="PROSITE" id="PS51374">
    <property type="entry name" value="NDPK_LIKE"/>
    <property type="match status" value="1"/>
</dbReference>
<proteinExistence type="evidence at transcript level"/>
<gene>
    <name evidence="11" type="primary">NM23</name>
</gene>
<dbReference type="PROSITE" id="PS00469">
    <property type="entry name" value="NDPK"/>
    <property type="match status" value="1"/>
</dbReference>
<evidence type="ECO:0000256" key="9">
    <source>
        <dbReference type="RuleBase" id="RU004013"/>
    </source>
</evidence>
<evidence type="ECO:0000256" key="5">
    <source>
        <dbReference type="ARBA" id="ARBA00022777"/>
    </source>
</evidence>
<dbReference type="HAMAP" id="MF_00451">
    <property type="entry name" value="NDP_kinase"/>
    <property type="match status" value="1"/>
</dbReference>
<feature type="binding site" evidence="7">
    <location>
        <position position="134"/>
    </location>
    <ligand>
        <name>ATP</name>
        <dbReference type="ChEBI" id="CHEBI:30616"/>
    </ligand>
</feature>
<dbReference type="InterPro" id="IPR023005">
    <property type="entry name" value="Nucleoside_diP_kinase_AS"/>
</dbReference>